<evidence type="ECO:0000256" key="6">
    <source>
        <dbReference type="ARBA" id="ARBA00023136"/>
    </source>
</evidence>
<keyword evidence="9" id="KW-0808">Transferase</keyword>
<proteinExistence type="inferred from homology"/>
<feature type="transmembrane region" description="Helical" evidence="7">
    <location>
        <begin position="333"/>
        <end position="351"/>
    </location>
</feature>
<feature type="transmembrane region" description="Helical" evidence="7">
    <location>
        <begin position="204"/>
        <end position="223"/>
    </location>
</feature>
<comment type="caution">
    <text evidence="9">The sequence shown here is derived from an EMBL/GenBank/DDBJ whole genome shotgun (WGS) entry which is preliminary data.</text>
</comment>
<feature type="transmembrane region" description="Helical" evidence="7">
    <location>
        <begin position="267"/>
        <end position="285"/>
    </location>
</feature>
<feature type="transmembrane region" description="Helical" evidence="7">
    <location>
        <begin position="141"/>
        <end position="159"/>
    </location>
</feature>
<feature type="transmembrane region" description="Helical" evidence="7">
    <location>
        <begin position="306"/>
        <end position="327"/>
    </location>
</feature>
<dbReference type="GO" id="GO:0005886">
    <property type="term" value="C:plasma membrane"/>
    <property type="evidence" value="ECO:0007669"/>
    <property type="project" value="UniProtKB-SubCell"/>
</dbReference>
<dbReference type="PANTHER" id="PTHR40074">
    <property type="entry name" value="O-ACETYLTRANSFERASE WECH"/>
    <property type="match status" value="1"/>
</dbReference>
<evidence type="ECO:0000256" key="5">
    <source>
        <dbReference type="ARBA" id="ARBA00022989"/>
    </source>
</evidence>
<keyword evidence="6 7" id="KW-0472">Membrane</keyword>
<keyword evidence="9" id="KW-0012">Acyltransferase</keyword>
<feature type="transmembrane region" description="Helical" evidence="7">
    <location>
        <begin position="171"/>
        <end position="192"/>
    </location>
</feature>
<organism evidence="9 10">
    <name type="scientific">Guptibacillus hwajinpoensis</name>
    <dbReference type="NCBI Taxonomy" id="208199"/>
    <lineage>
        <taxon>Bacteria</taxon>
        <taxon>Bacillati</taxon>
        <taxon>Bacillota</taxon>
        <taxon>Bacilli</taxon>
        <taxon>Bacillales</taxon>
        <taxon>Guptibacillaceae</taxon>
        <taxon>Guptibacillus</taxon>
    </lineage>
</organism>
<feature type="transmembrane region" description="Helical" evidence="7">
    <location>
        <begin position="94"/>
        <end position="111"/>
    </location>
</feature>
<evidence type="ECO:0000256" key="2">
    <source>
        <dbReference type="ARBA" id="ARBA00007400"/>
    </source>
</evidence>
<sequence>MTLIIISFLNKEERVILKMNKKTIDEIFLMRSIACLSIVFLHGIARSFLEENGIIASISLLLTFGTPTFVFISEFILARSYPEKLPNNFWGKRVKYVLLPYLLFGTFYAGSKGLELTLSSDVSFVSAFGQYWWKHLLLGDYHGYFILIILQFYVLHYFFHENLKKWSPKIVLPVSFIISALYLGFFNFVPSIQTSVGQYIWDKFYWIPFLGWLFYFALAYYSGRYYPVFVSYLKSYSRIVVIAPILIGSACVFFYHHGIFSKISSKQIDIVLFTTSMIFLIYYLGLKLRRVPDFFVFISQYSFGIYLFHPLFMAFIFIGLSVIPFNIHPLIETIIYVVFSVGLSIIATYIMNKIPYGHYVSGKIGMGRQKRIKENNTTPEIIVRQSVVDRP</sequence>
<protein>
    <submittedName>
        <fullName evidence="9">Acyltransferase family protein</fullName>
    </submittedName>
</protein>
<feature type="transmembrane region" description="Helical" evidence="7">
    <location>
        <begin position="235"/>
        <end position="255"/>
    </location>
</feature>
<dbReference type="EMBL" id="WMEY01000001">
    <property type="protein sequence ID" value="MYL62202.1"/>
    <property type="molecule type" value="Genomic_DNA"/>
</dbReference>
<keyword evidence="5 7" id="KW-1133">Transmembrane helix</keyword>
<feature type="domain" description="Acyltransferase 3" evidence="8">
    <location>
        <begin position="28"/>
        <end position="348"/>
    </location>
</feature>
<dbReference type="InterPro" id="IPR002656">
    <property type="entry name" value="Acyl_transf_3_dom"/>
</dbReference>
<reference evidence="9 10" key="1">
    <citation type="submission" date="2019-11" db="EMBL/GenBank/DDBJ databases">
        <title>Genome sequences of 17 halophilic strains isolated from different environments.</title>
        <authorList>
            <person name="Furrow R.E."/>
        </authorList>
    </citation>
    <scope>NUCLEOTIDE SEQUENCE [LARGE SCALE GENOMIC DNA]</scope>
    <source>
        <strain evidence="9 10">22506_14_FS</strain>
    </source>
</reference>
<dbReference type="PANTHER" id="PTHR40074:SF2">
    <property type="entry name" value="O-ACETYLTRANSFERASE WECH"/>
    <property type="match status" value="1"/>
</dbReference>
<keyword evidence="4 7" id="KW-0812">Transmembrane</keyword>
<evidence type="ECO:0000313" key="9">
    <source>
        <dbReference type="EMBL" id="MYL62202.1"/>
    </source>
</evidence>
<keyword evidence="3" id="KW-1003">Cell membrane</keyword>
<accession>A0A845ER03</accession>
<evidence type="ECO:0000259" key="8">
    <source>
        <dbReference type="Pfam" id="PF01757"/>
    </source>
</evidence>
<feature type="transmembrane region" description="Helical" evidence="7">
    <location>
        <begin position="28"/>
        <end position="48"/>
    </location>
</feature>
<evidence type="ECO:0000256" key="1">
    <source>
        <dbReference type="ARBA" id="ARBA00004651"/>
    </source>
</evidence>
<dbReference type="Proteomes" id="UP000447833">
    <property type="component" value="Unassembled WGS sequence"/>
</dbReference>
<dbReference type="Pfam" id="PF01757">
    <property type="entry name" value="Acyl_transf_3"/>
    <property type="match status" value="1"/>
</dbReference>
<dbReference type="GO" id="GO:0009246">
    <property type="term" value="P:enterobacterial common antigen biosynthetic process"/>
    <property type="evidence" value="ECO:0007669"/>
    <property type="project" value="TreeGrafter"/>
</dbReference>
<dbReference type="AlphaFoldDB" id="A0A845ER03"/>
<evidence type="ECO:0000256" key="4">
    <source>
        <dbReference type="ARBA" id="ARBA00022692"/>
    </source>
</evidence>
<feature type="transmembrane region" description="Helical" evidence="7">
    <location>
        <begin position="54"/>
        <end position="73"/>
    </location>
</feature>
<comment type="similarity">
    <text evidence="2">Belongs to the acyltransferase 3 family.</text>
</comment>
<evidence type="ECO:0000256" key="7">
    <source>
        <dbReference type="SAM" id="Phobius"/>
    </source>
</evidence>
<name>A0A845ER03_9BACL</name>
<comment type="subcellular location">
    <subcellularLocation>
        <location evidence="1">Cell membrane</location>
        <topology evidence="1">Multi-pass membrane protein</topology>
    </subcellularLocation>
</comment>
<evidence type="ECO:0000256" key="3">
    <source>
        <dbReference type="ARBA" id="ARBA00022475"/>
    </source>
</evidence>
<gene>
    <name evidence="9" type="ORF">GLW07_02410</name>
</gene>
<evidence type="ECO:0000313" key="10">
    <source>
        <dbReference type="Proteomes" id="UP000447833"/>
    </source>
</evidence>
<dbReference type="GO" id="GO:0016413">
    <property type="term" value="F:O-acetyltransferase activity"/>
    <property type="evidence" value="ECO:0007669"/>
    <property type="project" value="TreeGrafter"/>
</dbReference>